<dbReference type="InterPro" id="IPR050288">
    <property type="entry name" value="Cellulose_deg_GH3"/>
</dbReference>
<comment type="caution">
    <text evidence="9">The sequence shown here is derived from an EMBL/GenBank/DDBJ whole genome shotgun (WGS) entry which is preliminary data.</text>
</comment>
<evidence type="ECO:0000256" key="1">
    <source>
        <dbReference type="ARBA" id="ARBA00000448"/>
    </source>
</evidence>
<dbReference type="SUPFAM" id="SSF52279">
    <property type="entry name" value="Beta-D-glucan exohydrolase, C-terminal domain"/>
    <property type="match status" value="1"/>
</dbReference>
<dbReference type="Gene3D" id="3.40.50.1700">
    <property type="entry name" value="Glycoside hydrolase family 3 C-terminal domain"/>
    <property type="match status" value="1"/>
</dbReference>
<gene>
    <name evidence="9" type="ORF">BJY01DRAFT_252043</name>
</gene>
<keyword evidence="7" id="KW-0624">Polysaccharide degradation</keyword>
<dbReference type="EMBL" id="JBFXLU010000181">
    <property type="protein sequence ID" value="KAL2836314.1"/>
    <property type="molecule type" value="Genomic_DNA"/>
</dbReference>
<dbReference type="InterPro" id="IPR026891">
    <property type="entry name" value="Fn3-like"/>
</dbReference>
<sequence>MSSVQQTEIPARQGQENGHAIADVLLGDVNPSGKLPITFPRRIEDHGSHPWFPGDPETDQAEYGEGVLVGHRWFDAREIEPLWPFGFGISYMTFEIGGVEVIGCVPVAAVLNGDIEGNEPRTVRVSAVVTNTGNRFGKEMLQVYVSSSEAVPVQQRVVKGLARSEKVGLPPGEQKGVEIELDVSAFEWYDVEIPGWRLDPEVYQCPVGNSSRDVCATVDVLVKQRG</sequence>
<feature type="domain" description="Fibronectin type III-like" evidence="8">
    <location>
        <begin position="139"/>
        <end position="211"/>
    </location>
</feature>
<keyword evidence="5" id="KW-0119">Carbohydrate metabolism</keyword>
<keyword evidence="6" id="KW-0326">Glycosidase</keyword>
<evidence type="ECO:0000256" key="6">
    <source>
        <dbReference type="ARBA" id="ARBA00023295"/>
    </source>
</evidence>
<evidence type="ECO:0000313" key="10">
    <source>
        <dbReference type="Proteomes" id="UP001610446"/>
    </source>
</evidence>
<accession>A0ABR4J8N5</accession>
<dbReference type="GO" id="GO:0016787">
    <property type="term" value="F:hydrolase activity"/>
    <property type="evidence" value="ECO:0007669"/>
    <property type="project" value="UniProtKB-KW"/>
</dbReference>
<dbReference type="SMART" id="SM01217">
    <property type="entry name" value="Fn3_like"/>
    <property type="match status" value="1"/>
</dbReference>
<organism evidence="9 10">
    <name type="scientific">Aspergillus pseudoustus</name>
    <dbReference type="NCBI Taxonomy" id="1810923"/>
    <lineage>
        <taxon>Eukaryota</taxon>
        <taxon>Fungi</taxon>
        <taxon>Dikarya</taxon>
        <taxon>Ascomycota</taxon>
        <taxon>Pezizomycotina</taxon>
        <taxon>Eurotiomycetes</taxon>
        <taxon>Eurotiomycetidae</taxon>
        <taxon>Eurotiales</taxon>
        <taxon>Aspergillaceae</taxon>
        <taxon>Aspergillus</taxon>
        <taxon>Aspergillus subgen. Nidulantes</taxon>
    </lineage>
</organism>
<dbReference type="Pfam" id="PF14310">
    <property type="entry name" value="Fn3-like"/>
    <property type="match status" value="1"/>
</dbReference>
<comment type="similarity">
    <text evidence="2">Belongs to the glycosyl hydrolase 3 family.</text>
</comment>
<reference evidence="9 10" key="1">
    <citation type="submission" date="2024-07" db="EMBL/GenBank/DDBJ databases">
        <title>Section-level genome sequencing and comparative genomics of Aspergillus sections Usti and Cavernicolus.</title>
        <authorList>
            <consortium name="Lawrence Berkeley National Laboratory"/>
            <person name="Nybo J.L."/>
            <person name="Vesth T.C."/>
            <person name="Theobald S."/>
            <person name="Frisvad J.C."/>
            <person name="Larsen T.O."/>
            <person name="Kjaerboelling I."/>
            <person name="Rothschild-Mancinelli K."/>
            <person name="Lyhne E.K."/>
            <person name="Kogle M.E."/>
            <person name="Barry K."/>
            <person name="Clum A."/>
            <person name="Na H."/>
            <person name="Ledsgaard L."/>
            <person name="Lin J."/>
            <person name="Lipzen A."/>
            <person name="Kuo A."/>
            <person name="Riley R."/>
            <person name="Mondo S."/>
            <person name="Labutti K."/>
            <person name="Haridas S."/>
            <person name="Pangalinan J."/>
            <person name="Salamov A.A."/>
            <person name="Simmons B.A."/>
            <person name="Magnuson J.K."/>
            <person name="Chen J."/>
            <person name="Drula E."/>
            <person name="Henrissat B."/>
            <person name="Wiebenga A."/>
            <person name="Lubbers R.J."/>
            <person name="Gomes A.C."/>
            <person name="Makela M.R."/>
            <person name="Stajich J."/>
            <person name="Grigoriev I.V."/>
            <person name="Mortensen U.H."/>
            <person name="De Vries R.P."/>
            <person name="Baker S.E."/>
            <person name="Andersen M.R."/>
        </authorList>
    </citation>
    <scope>NUCLEOTIDE SEQUENCE [LARGE SCALE GENOMIC DNA]</scope>
    <source>
        <strain evidence="9 10">CBS 123904</strain>
    </source>
</reference>
<dbReference type="Gene3D" id="2.60.40.10">
    <property type="entry name" value="Immunoglobulins"/>
    <property type="match status" value="1"/>
</dbReference>
<proteinExistence type="inferred from homology"/>
<dbReference type="Pfam" id="PF01915">
    <property type="entry name" value="Glyco_hydro_3_C"/>
    <property type="match status" value="1"/>
</dbReference>
<name>A0ABR4J8N5_9EURO</name>
<dbReference type="EC" id="3.2.1.21" evidence="3"/>
<protein>
    <recommendedName>
        <fullName evidence="3">beta-glucosidase</fullName>
        <ecNumber evidence="3">3.2.1.21</ecNumber>
    </recommendedName>
</protein>
<evidence type="ECO:0000259" key="8">
    <source>
        <dbReference type="SMART" id="SM01217"/>
    </source>
</evidence>
<keyword evidence="4 9" id="KW-0378">Hydrolase</keyword>
<dbReference type="PANTHER" id="PTHR42715">
    <property type="entry name" value="BETA-GLUCOSIDASE"/>
    <property type="match status" value="1"/>
</dbReference>
<evidence type="ECO:0000256" key="5">
    <source>
        <dbReference type="ARBA" id="ARBA00023277"/>
    </source>
</evidence>
<evidence type="ECO:0000313" key="9">
    <source>
        <dbReference type="EMBL" id="KAL2836314.1"/>
    </source>
</evidence>
<dbReference type="PANTHER" id="PTHR42715:SF10">
    <property type="entry name" value="BETA-GLUCOSIDASE"/>
    <property type="match status" value="1"/>
</dbReference>
<evidence type="ECO:0000256" key="7">
    <source>
        <dbReference type="ARBA" id="ARBA00023326"/>
    </source>
</evidence>
<dbReference type="InterPro" id="IPR036881">
    <property type="entry name" value="Glyco_hydro_3_C_sf"/>
</dbReference>
<keyword evidence="10" id="KW-1185">Reference proteome</keyword>
<evidence type="ECO:0000256" key="2">
    <source>
        <dbReference type="ARBA" id="ARBA00005336"/>
    </source>
</evidence>
<evidence type="ECO:0000256" key="4">
    <source>
        <dbReference type="ARBA" id="ARBA00022801"/>
    </source>
</evidence>
<dbReference type="InterPro" id="IPR002772">
    <property type="entry name" value="Glyco_hydro_3_C"/>
</dbReference>
<comment type="catalytic activity">
    <reaction evidence="1">
        <text>Hydrolysis of terminal, non-reducing beta-D-glucosyl residues with release of beta-D-glucose.</text>
        <dbReference type="EC" id="3.2.1.21"/>
    </reaction>
</comment>
<evidence type="ECO:0000256" key="3">
    <source>
        <dbReference type="ARBA" id="ARBA00012744"/>
    </source>
</evidence>
<dbReference type="InterPro" id="IPR013783">
    <property type="entry name" value="Ig-like_fold"/>
</dbReference>
<dbReference type="Proteomes" id="UP001610446">
    <property type="component" value="Unassembled WGS sequence"/>
</dbReference>